<sequence length="325" mass="37587">MPSVVTTGYYTGSFRAIERRFKVTAGIPKRVWNNFCEMGRLEYYRSVRGLKSLLEQPELEFVRILKENRPSMPYKEIKENVEHFTACNPSISAIGRAVRTRLSTGIMTWKRMIRPSAEKFTPENIEYCQMYINFMNILDPHRIKFFDETGVKVDCANRHYGHSVKGTHCIEVMQNAQTQNVTVNVLCGTSGVMYANTINGASNTVEFLNFFYKASQTTQPNGNPVLEYGDYIVMDKAAIHRFEGGRVLAEWLDSFGVTMIYLPVYSPELNPVELLFNKFKTVLHRYKFCNILQFNIHVGVYRALQEITVSDLRGFYNHVQYLQRV</sequence>
<name>A0A6S7FL05_PARCT</name>
<dbReference type="InterPro" id="IPR036397">
    <property type="entry name" value="RNaseH_sf"/>
</dbReference>
<dbReference type="PANTHER" id="PTHR46564:SF1">
    <property type="entry name" value="TRANSPOSASE"/>
    <property type="match status" value="1"/>
</dbReference>
<keyword evidence="2" id="KW-1185">Reference proteome</keyword>
<evidence type="ECO:0000313" key="1">
    <source>
        <dbReference type="EMBL" id="CAB3978207.1"/>
    </source>
</evidence>
<dbReference type="Gene3D" id="3.30.420.10">
    <property type="entry name" value="Ribonuclease H-like superfamily/Ribonuclease H"/>
    <property type="match status" value="1"/>
</dbReference>
<dbReference type="Proteomes" id="UP001152795">
    <property type="component" value="Unassembled WGS sequence"/>
</dbReference>
<dbReference type="PANTHER" id="PTHR46564">
    <property type="entry name" value="TRANSPOSASE"/>
    <property type="match status" value="1"/>
</dbReference>
<comment type="caution">
    <text evidence="1">The sequence shown here is derived from an EMBL/GenBank/DDBJ whole genome shotgun (WGS) entry which is preliminary data.</text>
</comment>
<gene>
    <name evidence="1" type="ORF">PACLA_8A074635</name>
</gene>
<dbReference type="InterPro" id="IPR038717">
    <property type="entry name" value="Tc1-like_DDE_dom"/>
</dbReference>
<evidence type="ECO:0000313" key="2">
    <source>
        <dbReference type="Proteomes" id="UP001152795"/>
    </source>
</evidence>
<reference evidence="1" key="1">
    <citation type="submission" date="2020-04" db="EMBL/GenBank/DDBJ databases">
        <authorList>
            <person name="Alioto T."/>
            <person name="Alioto T."/>
            <person name="Gomez Garrido J."/>
        </authorList>
    </citation>
    <scope>NUCLEOTIDE SEQUENCE</scope>
    <source>
        <strain evidence="1">A484AB</strain>
    </source>
</reference>
<dbReference type="EMBL" id="CACRXK020000096">
    <property type="protein sequence ID" value="CAB3978207.1"/>
    <property type="molecule type" value="Genomic_DNA"/>
</dbReference>
<organism evidence="1 2">
    <name type="scientific">Paramuricea clavata</name>
    <name type="common">Red gorgonian</name>
    <name type="synonym">Violescent sea-whip</name>
    <dbReference type="NCBI Taxonomy" id="317549"/>
    <lineage>
        <taxon>Eukaryota</taxon>
        <taxon>Metazoa</taxon>
        <taxon>Cnidaria</taxon>
        <taxon>Anthozoa</taxon>
        <taxon>Octocorallia</taxon>
        <taxon>Malacalcyonacea</taxon>
        <taxon>Plexauridae</taxon>
        <taxon>Paramuricea</taxon>
    </lineage>
</organism>
<accession>A0A6S7FL05</accession>
<dbReference type="Pfam" id="PF13358">
    <property type="entry name" value="DDE_3"/>
    <property type="match status" value="1"/>
</dbReference>
<dbReference type="OrthoDB" id="2266637at2759"/>
<dbReference type="GO" id="GO:0003676">
    <property type="term" value="F:nucleic acid binding"/>
    <property type="evidence" value="ECO:0007669"/>
    <property type="project" value="InterPro"/>
</dbReference>
<protein>
    <submittedName>
        <fullName evidence="1">Uncharacterized protein</fullName>
    </submittedName>
</protein>
<proteinExistence type="predicted"/>
<dbReference type="AlphaFoldDB" id="A0A6S7FL05"/>